<comment type="caution">
    <text evidence="1">The sequence shown here is derived from an EMBL/GenBank/DDBJ whole genome shotgun (WGS) entry which is preliminary data.</text>
</comment>
<keyword evidence="2" id="KW-1185">Reference proteome</keyword>
<reference evidence="1 2" key="1">
    <citation type="journal article" date="2024" name="Insects">
        <title>An Improved Chromosome-Level Genome Assembly of the Firefly Pyrocoelia pectoralis.</title>
        <authorList>
            <person name="Fu X."/>
            <person name="Meyer-Rochow V.B."/>
            <person name="Ballantyne L."/>
            <person name="Zhu X."/>
        </authorList>
    </citation>
    <scope>NUCLEOTIDE SEQUENCE [LARGE SCALE GENOMIC DNA]</scope>
    <source>
        <strain evidence="1">XCY_ONT2</strain>
    </source>
</reference>
<accession>A0AAN7VL36</accession>
<organism evidence="1 2">
    <name type="scientific">Pyrocoelia pectoralis</name>
    <dbReference type="NCBI Taxonomy" id="417401"/>
    <lineage>
        <taxon>Eukaryota</taxon>
        <taxon>Metazoa</taxon>
        <taxon>Ecdysozoa</taxon>
        <taxon>Arthropoda</taxon>
        <taxon>Hexapoda</taxon>
        <taxon>Insecta</taxon>
        <taxon>Pterygota</taxon>
        <taxon>Neoptera</taxon>
        <taxon>Endopterygota</taxon>
        <taxon>Coleoptera</taxon>
        <taxon>Polyphaga</taxon>
        <taxon>Elateriformia</taxon>
        <taxon>Elateroidea</taxon>
        <taxon>Lampyridae</taxon>
        <taxon>Lampyrinae</taxon>
        <taxon>Pyrocoelia</taxon>
    </lineage>
</organism>
<evidence type="ECO:0000313" key="2">
    <source>
        <dbReference type="Proteomes" id="UP001329430"/>
    </source>
</evidence>
<proteinExistence type="predicted"/>
<evidence type="ECO:0000313" key="1">
    <source>
        <dbReference type="EMBL" id="KAK5649740.1"/>
    </source>
</evidence>
<dbReference type="EMBL" id="JAVRBK010000001">
    <property type="protein sequence ID" value="KAK5649740.1"/>
    <property type="molecule type" value="Genomic_DNA"/>
</dbReference>
<dbReference type="Proteomes" id="UP001329430">
    <property type="component" value="Chromosome 1"/>
</dbReference>
<name>A0AAN7VL36_9COLE</name>
<sequence>MARNSGGEEGEMDATDVEGLVESRKLMRELRQKTRAQSQQIIAWRRAYKLQENLVWRLQREKADQLKFLSSKLLLFESRLIRKQKDISTLLNHRENIIHRQQRIIETLVNRLVDNGLELPHRDLSELDTNLLDLDSLNDSDSAVVMEDVDSDSNVTHIPRFRSTNAEGVTVVRSVSDAIDPNLKYTARRSNGFLRRPEILETVYSVEEDGDNDSQSENKIDAIKKRDAFASQRSEKAILPIDDQGELNRVTDNSNIRDWPYNCTKKTDESDKVNTGANQVTTYNRVMSNHRSVTKPKDVKYKRINKAKSKSLEELRGRLKNWVEQGSKLPGLTLEHSQSYA</sequence>
<protein>
    <submittedName>
        <fullName evidence="1">Uncharacterized protein</fullName>
    </submittedName>
</protein>
<dbReference type="AlphaFoldDB" id="A0AAN7VL36"/>
<gene>
    <name evidence="1" type="ORF">RI129_000769</name>
</gene>